<sequence length="70" mass="7336">MATITGAILFGERRTTLDGTLTAGSRDSRTLVEVMPPVGPTLFNDALTREAHALANVSNPADITCCCTPC</sequence>
<dbReference type="EMBL" id="KN833695">
    <property type="protein sequence ID" value="KIK27766.1"/>
    <property type="molecule type" value="Genomic_DNA"/>
</dbReference>
<protein>
    <submittedName>
        <fullName evidence="1">Uncharacterized protein</fullName>
    </submittedName>
</protein>
<dbReference type="Proteomes" id="UP000054018">
    <property type="component" value="Unassembled WGS sequence"/>
</dbReference>
<evidence type="ECO:0000313" key="1">
    <source>
        <dbReference type="EMBL" id="KIK27766.1"/>
    </source>
</evidence>
<dbReference type="AlphaFoldDB" id="A0A0C9ZEK1"/>
<dbReference type="HOGENOM" id="CLU_2758741_0_0_1"/>
<proteinExistence type="predicted"/>
<gene>
    <name evidence="1" type="ORF">PISMIDRAFT_674682</name>
</gene>
<accession>A0A0C9ZEK1</accession>
<reference evidence="2" key="2">
    <citation type="submission" date="2015-01" db="EMBL/GenBank/DDBJ databases">
        <title>Evolutionary Origins and Diversification of the Mycorrhizal Mutualists.</title>
        <authorList>
            <consortium name="DOE Joint Genome Institute"/>
            <consortium name="Mycorrhizal Genomics Consortium"/>
            <person name="Kohler A."/>
            <person name="Kuo A."/>
            <person name="Nagy L.G."/>
            <person name="Floudas D."/>
            <person name="Copeland A."/>
            <person name="Barry K.W."/>
            <person name="Cichocki N."/>
            <person name="Veneault-Fourrey C."/>
            <person name="LaButti K."/>
            <person name="Lindquist E.A."/>
            <person name="Lipzen A."/>
            <person name="Lundell T."/>
            <person name="Morin E."/>
            <person name="Murat C."/>
            <person name="Riley R."/>
            <person name="Ohm R."/>
            <person name="Sun H."/>
            <person name="Tunlid A."/>
            <person name="Henrissat B."/>
            <person name="Grigoriev I.V."/>
            <person name="Hibbett D.S."/>
            <person name="Martin F."/>
        </authorList>
    </citation>
    <scope>NUCLEOTIDE SEQUENCE [LARGE SCALE GENOMIC DNA]</scope>
    <source>
        <strain evidence="2">441</strain>
    </source>
</reference>
<keyword evidence="2" id="KW-1185">Reference proteome</keyword>
<reference evidence="1 2" key="1">
    <citation type="submission" date="2014-04" db="EMBL/GenBank/DDBJ databases">
        <authorList>
            <consortium name="DOE Joint Genome Institute"/>
            <person name="Kuo A."/>
            <person name="Kohler A."/>
            <person name="Costa M.D."/>
            <person name="Nagy L.G."/>
            <person name="Floudas D."/>
            <person name="Copeland A."/>
            <person name="Barry K.W."/>
            <person name="Cichocki N."/>
            <person name="Veneault-Fourrey C."/>
            <person name="LaButti K."/>
            <person name="Lindquist E.A."/>
            <person name="Lipzen A."/>
            <person name="Lundell T."/>
            <person name="Morin E."/>
            <person name="Murat C."/>
            <person name="Sun H."/>
            <person name="Tunlid A."/>
            <person name="Henrissat B."/>
            <person name="Grigoriev I.V."/>
            <person name="Hibbett D.S."/>
            <person name="Martin F."/>
            <person name="Nordberg H.P."/>
            <person name="Cantor M.N."/>
            <person name="Hua S.X."/>
        </authorList>
    </citation>
    <scope>NUCLEOTIDE SEQUENCE [LARGE SCALE GENOMIC DNA]</scope>
    <source>
        <strain evidence="1 2">441</strain>
    </source>
</reference>
<evidence type="ECO:0000313" key="2">
    <source>
        <dbReference type="Proteomes" id="UP000054018"/>
    </source>
</evidence>
<name>A0A0C9ZEK1_9AGAM</name>
<organism evidence="1 2">
    <name type="scientific">Pisolithus microcarpus 441</name>
    <dbReference type="NCBI Taxonomy" id="765257"/>
    <lineage>
        <taxon>Eukaryota</taxon>
        <taxon>Fungi</taxon>
        <taxon>Dikarya</taxon>
        <taxon>Basidiomycota</taxon>
        <taxon>Agaricomycotina</taxon>
        <taxon>Agaricomycetes</taxon>
        <taxon>Agaricomycetidae</taxon>
        <taxon>Boletales</taxon>
        <taxon>Sclerodermatineae</taxon>
        <taxon>Pisolithaceae</taxon>
        <taxon>Pisolithus</taxon>
    </lineage>
</organism>